<dbReference type="Proteomes" id="UP001171916">
    <property type="component" value="Unassembled WGS sequence"/>
</dbReference>
<dbReference type="Pfam" id="PF02646">
    <property type="entry name" value="RmuC"/>
    <property type="match status" value="1"/>
</dbReference>
<evidence type="ECO:0000256" key="4">
    <source>
        <dbReference type="ARBA" id="ARBA00023172"/>
    </source>
</evidence>
<dbReference type="PANTHER" id="PTHR30563">
    <property type="entry name" value="DNA RECOMBINATION PROTEIN RMUC"/>
    <property type="match status" value="1"/>
</dbReference>
<evidence type="ECO:0000256" key="6">
    <source>
        <dbReference type="SAM" id="Phobius"/>
    </source>
</evidence>
<keyword evidence="6" id="KW-0472">Membrane</keyword>
<keyword evidence="3 5" id="KW-0175">Coiled coil</keyword>
<accession>A0ABT7YDM7</accession>
<keyword evidence="8" id="KW-1185">Reference proteome</keyword>
<feature type="coiled-coil region" evidence="5">
    <location>
        <begin position="89"/>
        <end position="134"/>
    </location>
</feature>
<sequence length="412" mass="47167">MSDFLLIAILIFQIFILVFLVIRSRNKQSQRLLNEDFALLRREISAELASLRKESQSNLTQQFALVLDSLDRNSRNQSDGLKDFGKLFQQNVESLNKAQKEKLTELNQNQRDLLSSTELRLEKIRETVDEKLQKTLEARLGQSFEMVNKQLQAVQQGLGEMQNLAQGVGDLKKVLTNVKSRGILGEFQLQAILENVMSPEQYLVNTSVLPNSRERVEFAIKMPGDNHPVLLPIDSKFPQESYLRLVDAYESTDNQLINAYRLELFQSVKKAASDIRNKYVQPPHSTDFAILFLPMESLYAELLREPGFVQKIQMDYQVVITGPTTLTALLNSLQMGFKTLAIQKRSSEVWQILGAVKTEFSKFGDLLDKTQRKLNEANSELDKLIGTRTRAIQRKLKDVEEITEDERSKLLD</sequence>
<keyword evidence="4" id="KW-0233">DNA recombination</keyword>
<evidence type="ECO:0000256" key="1">
    <source>
        <dbReference type="ARBA" id="ARBA00003416"/>
    </source>
</evidence>
<keyword evidence="6" id="KW-0812">Transmembrane</keyword>
<name>A0ABT7YDM7_9BACT</name>
<feature type="transmembrane region" description="Helical" evidence="6">
    <location>
        <begin position="6"/>
        <end position="22"/>
    </location>
</feature>
<evidence type="ECO:0000256" key="5">
    <source>
        <dbReference type="SAM" id="Coils"/>
    </source>
</evidence>
<proteinExistence type="inferred from homology"/>
<evidence type="ECO:0000313" key="8">
    <source>
        <dbReference type="Proteomes" id="UP001171916"/>
    </source>
</evidence>
<evidence type="ECO:0000256" key="3">
    <source>
        <dbReference type="ARBA" id="ARBA00023054"/>
    </source>
</evidence>
<dbReference type="PANTHER" id="PTHR30563:SF0">
    <property type="entry name" value="DNA RECOMBINATION PROTEIN RMUC"/>
    <property type="match status" value="1"/>
</dbReference>
<comment type="function">
    <text evidence="1">Involved in DNA recombination.</text>
</comment>
<protein>
    <submittedName>
        <fullName evidence="7">DNA recombination protein RmuC</fullName>
    </submittedName>
</protein>
<reference evidence="7" key="1">
    <citation type="submission" date="2023-06" db="EMBL/GenBank/DDBJ databases">
        <title>Robiginitalea aurantiacus sp. nov. and Algoriphagus sediminis sp. nov., isolated from coastal sediment.</title>
        <authorList>
            <person name="Zhou Z.Y."/>
            <person name="An J."/>
            <person name="Jia Y.W."/>
            <person name="Du Z.J."/>
        </authorList>
    </citation>
    <scope>NUCLEOTIDE SEQUENCE</scope>
    <source>
        <strain evidence="7">C2-7</strain>
    </source>
</reference>
<comment type="similarity">
    <text evidence="2">Belongs to the RmuC family.</text>
</comment>
<dbReference type="InterPro" id="IPR003798">
    <property type="entry name" value="DNA_recombination_RmuC"/>
</dbReference>
<keyword evidence="6" id="KW-1133">Transmembrane helix</keyword>
<evidence type="ECO:0000256" key="2">
    <source>
        <dbReference type="ARBA" id="ARBA00009840"/>
    </source>
</evidence>
<feature type="coiled-coil region" evidence="5">
    <location>
        <begin position="367"/>
        <end position="394"/>
    </location>
</feature>
<dbReference type="EMBL" id="JAUEPH010000004">
    <property type="protein sequence ID" value="MDN3204635.1"/>
    <property type="molecule type" value="Genomic_DNA"/>
</dbReference>
<evidence type="ECO:0000313" key="7">
    <source>
        <dbReference type="EMBL" id="MDN3204635.1"/>
    </source>
</evidence>
<gene>
    <name evidence="7" type="ORF">QVH07_10775</name>
</gene>
<dbReference type="RefSeq" id="WP_290000291.1">
    <property type="nucleotide sequence ID" value="NZ_JAUEPH010000004.1"/>
</dbReference>
<comment type="caution">
    <text evidence="7">The sequence shown here is derived from an EMBL/GenBank/DDBJ whole genome shotgun (WGS) entry which is preliminary data.</text>
</comment>
<organism evidence="7 8">
    <name type="scientific">Algoriphagus sediminis</name>
    <dbReference type="NCBI Taxonomy" id="3057113"/>
    <lineage>
        <taxon>Bacteria</taxon>
        <taxon>Pseudomonadati</taxon>
        <taxon>Bacteroidota</taxon>
        <taxon>Cytophagia</taxon>
        <taxon>Cytophagales</taxon>
        <taxon>Cyclobacteriaceae</taxon>
        <taxon>Algoriphagus</taxon>
    </lineage>
</organism>